<dbReference type="EMBL" id="CAADFE010000012">
    <property type="protein sequence ID" value="VFJ67514.1"/>
    <property type="molecule type" value="Genomic_DNA"/>
</dbReference>
<accession>A0A450TJG8</accession>
<organism evidence="1">
    <name type="scientific">Candidatus Kentrum sp. FW</name>
    <dbReference type="NCBI Taxonomy" id="2126338"/>
    <lineage>
        <taxon>Bacteria</taxon>
        <taxon>Pseudomonadati</taxon>
        <taxon>Pseudomonadota</taxon>
        <taxon>Gammaproteobacteria</taxon>
        <taxon>Candidatus Kentrum</taxon>
    </lineage>
</organism>
<reference evidence="1" key="1">
    <citation type="submission" date="2019-02" db="EMBL/GenBank/DDBJ databases">
        <authorList>
            <person name="Gruber-Vodicka R. H."/>
            <person name="Seah K. B. B."/>
        </authorList>
    </citation>
    <scope>NUCLEOTIDE SEQUENCE</scope>
    <source>
        <strain evidence="1">BECK_BZ131</strain>
    </source>
</reference>
<evidence type="ECO:0000313" key="1">
    <source>
        <dbReference type="EMBL" id="VFJ67514.1"/>
    </source>
</evidence>
<dbReference type="AlphaFoldDB" id="A0A450TJG8"/>
<gene>
    <name evidence="1" type="ORF">BECKFW1821C_GA0114237_101217</name>
</gene>
<name>A0A450TJG8_9GAMM</name>
<proteinExistence type="predicted"/>
<protein>
    <submittedName>
        <fullName evidence="1">Uncharacterized protein</fullName>
    </submittedName>
</protein>
<sequence>MGKGAVLCVCGYRGSIRRRAHRIFLARVFFRL</sequence>